<feature type="compositionally biased region" description="Polar residues" evidence="1">
    <location>
        <begin position="651"/>
        <end position="663"/>
    </location>
</feature>
<keyword evidence="3" id="KW-1185">Reference proteome</keyword>
<feature type="compositionally biased region" description="Basic and acidic residues" evidence="1">
    <location>
        <begin position="591"/>
        <end position="606"/>
    </location>
</feature>
<evidence type="ECO:0000313" key="2">
    <source>
        <dbReference type="EMBL" id="CCE81575.1"/>
    </source>
</evidence>
<feature type="compositionally biased region" description="Polar residues" evidence="1">
    <location>
        <begin position="179"/>
        <end position="197"/>
    </location>
</feature>
<feature type="compositionally biased region" description="Basic and acidic residues" evidence="1">
    <location>
        <begin position="80"/>
        <end position="101"/>
    </location>
</feature>
<dbReference type="HOGENOM" id="CLU_395927_0_0_1"/>
<feature type="compositionally biased region" description="Polar residues" evidence="1">
    <location>
        <begin position="671"/>
        <end position="696"/>
    </location>
</feature>
<feature type="compositionally biased region" description="Polar residues" evidence="1">
    <location>
        <begin position="411"/>
        <end position="420"/>
    </location>
</feature>
<feature type="compositionally biased region" description="Basic and acidic residues" evidence="1">
    <location>
        <begin position="219"/>
        <end position="233"/>
    </location>
</feature>
<feature type="region of interest" description="Disordered" evidence="1">
    <location>
        <begin position="536"/>
        <end position="696"/>
    </location>
</feature>
<feature type="compositionally biased region" description="Basic residues" evidence="1">
    <location>
        <begin position="489"/>
        <end position="501"/>
    </location>
</feature>
<organism evidence="2 3">
    <name type="scientific">Pichia sorbitophila (strain ATCC MYA-4447 / BCRC 22081 / CBS 7064 / NBRC 10061 / NRRL Y-12695)</name>
    <name type="common">Hybrid yeast</name>
    <dbReference type="NCBI Taxonomy" id="559304"/>
    <lineage>
        <taxon>Eukaryota</taxon>
        <taxon>Fungi</taxon>
        <taxon>Dikarya</taxon>
        <taxon>Ascomycota</taxon>
        <taxon>Saccharomycotina</taxon>
        <taxon>Pichiomycetes</taxon>
        <taxon>Debaryomycetaceae</taxon>
        <taxon>Millerozyma</taxon>
    </lineage>
</organism>
<accession>G8YEH6</accession>
<dbReference type="EMBL" id="FO082051">
    <property type="protein sequence ID" value="CCE81575.1"/>
    <property type="molecule type" value="Genomic_DNA"/>
</dbReference>
<feature type="compositionally biased region" description="Basic and acidic residues" evidence="1">
    <location>
        <begin position="110"/>
        <end position="129"/>
    </location>
</feature>
<feature type="compositionally biased region" description="Basic and acidic residues" evidence="1">
    <location>
        <begin position="246"/>
        <end position="262"/>
    </location>
</feature>
<feature type="compositionally biased region" description="Basic and acidic residues" evidence="1">
    <location>
        <begin position="44"/>
        <end position="62"/>
    </location>
</feature>
<feature type="region of interest" description="Disordered" evidence="1">
    <location>
        <begin position="411"/>
        <end position="445"/>
    </location>
</feature>
<protein>
    <submittedName>
        <fullName evidence="2">Piso0_002235 protein</fullName>
    </submittedName>
</protein>
<dbReference type="AlphaFoldDB" id="G8YEH6"/>
<dbReference type="STRING" id="559304.G8YEH6"/>
<dbReference type="InParanoid" id="G8YEH6"/>
<feature type="compositionally biased region" description="Basic and acidic residues" evidence="1">
    <location>
        <begin position="140"/>
        <end position="156"/>
    </location>
</feature>
<reference evidence="2 3" key="1">
    <citation type="journal article" date="2012" name="G3 (Bethesda)">
        <title>Pichia sorbitophila, an interspecies yeast hybrid reveals early steps of genome resolution following polyploidization.</title>
        <authorList>
            <person name="Leh Louis V."/>
            <person name="Despons L."/>
            <person name="Friedrich A."/>
            <person name="Martin T."/>
            <person name="Durrens P."/>
            <person name="Casaregola S."/>
            <person name="Neuveglise C."/>
            <person name="Fairhead C."/>
            <person name="Marck C."/>
            <person name="Cruz J.A."/>
            <person name="Straub M.L."/>
            <person name="Kugler V."/>
            <person name="Sacerdot C."/>
            <person name="Uzunov Z."/>
            <person name="Thierry A."/>
            <person name="Weiss S."/>
            <person name="Bleykasten C."/>
            <person name="De Montigny J."/>
            <person name="Jacques N."/>
            <person name="Jung P."/>
            <person name="Lemaire M."/>
            <person name="Mallet S."/>
            <person name="Morel G."/>
            <person name="Richard G.F."/>
            <person name="Sarkar A."/>
            <person name="Savel G."/>
            <person name="Schacherer J."/>
            <person name="Seret M.L."/>
            <person name="Talla E."/>
            <person name="Samson G."/>
            <person name="Jubin C."/>
            <person name="Poulain J."/>
            <person name="Vacherie B."/>
            <person name="Barbe V."/>
            <person name="Pelletier E."/>
            <person name="Sherman D.J."/>
            <person name="Westhof E."/>
            <person name="Weissenbach J."/>
            <person name="Baret P.V."/>
            <person name="Wincker P."/>
            <person name="Gaillardin C."/>
            <person name="Dujon B."/>
            <person name="Souciet J.L."/>
        </authorList>
    </citation>
    <scope>NUCLEOTIDE SEQUENCE [LARGE SCALE GENOMIC DNA]</scope>
    <source>
        <strain evidence="3">ATCC MYA-4447 / BCRC 22081 / CBS 7064 / NBRC 10061 / NRRL Y-12695</strain>
    </source>
</reference>
<evidence type="ECO:0000313" key="3">
    <source>
        <dbReference type="Proteomes" id="UP000005222"/>
    </source>
</evidence>
<gene>
    <name evidence="2" type="primary">Piso0_002235</name>
    <name evidence="2" type="ORF">GNLVRS01_PISO0I05816g</name>
</gene>
<feature type="compositionally biased region" description="Basic and acidic residues" evidence="1">
    <location>
        <begin position="312"/>
        <end position="331"/>
    </location>
</feature>
<dbReference type="OMA" id="FQQMFNQ"/>
<sequence length="696" mass="76067">MDSDKPIIPPRPKTGVPRVSSRLPSPLEDNDAFGDKSSVSNSDGSKDPTEQKSDIEDQKDTDIETETPVAANVLMNESVPQEKDTTTDPIIPKRPERKKTSDTTVSNSSNRDKNLESSETKREVTRESHSPGLETSSPTIDDKELQKSTDDKHDLPKIPQRPSKTPSKSRPGMIGRPSYENTNLKNNCSTTSLSSNAIDTEINDIKEDENIEMSSPKVKPQEVKEDEKNEKDAGSANKEVGGSAHEVNDPPKDTFPDDREIPSDSEAARVNAEEVTDIEKENAEKENDDEMDKPDESNDTSQLPEMALVNDEEVRDKENVKENDDEKDKPNEASNTSDSPDAGDISRNVFTTSTFNAPSIPQRPRPKTIKSSKELSESEKSQPTNKPKAPPKPKNLSSKIAAFQEMLNQGTSIAPGNNKSVAVPKKDNATVQEGISGPSRLSSDRMKFAQSLQGLVGKGMAPEPIGSGPTENRVTSDKGAEMKTEKVTHITKSRGPKKKRLPGSLKNPAVLEAKTRFNITTSQLWVVDYKSHIDAEVNLPADNEEERGEVREEAKAKEEVTEDDAREEKVHSLVHHTGACGSDEQVNGDSAHSDDTKELSQPEIKPRSSSGEYDVEAPTDMTNIPDPRADYSLSGEVIDTGNGKDLLPVNTVCNLERTLSSGAKSDDLENHTSVSSNTLHKNDSASSLIDNYVDSQ</sequence>
<dbReference type="eggNOG" id="ENOG502S25J">
    <property type="taxonomic scope" value="Eukaryota"/>
</dbReference>
<dbReference type="FunCoup" id="G8YEH6">
    <property type="interactions" value="192"/>
</dbReference>
<feature type="region of interest" description="Disordered" evidence="1">
    <location>
        <begin position="457"/>
        <end position="507"/>
    </location>
</feature>
<dbReference type="OrthoDB" id="4096963at2759"/>
<feature type="compositionally biased region" description="Polar residues" evidence="1">
    <location>
        <begin position="348"/>
        <end position="359"/>
    </location>
</feature>
<evidence type="ECO:0000256" key="1">
    <source>
        <dbReference type="SAM" id="MobiDB-lite"/>
    </source>
</evidence>
<feature type="compositionally biased region" description="Basic and acidic residues" evidence="1">
    <location>
        <begin position="371"/>
        <end position="380"/>
    </location>
</feature>
<dbReference type="Proteomes" id="UP000005222">
    <property type="component" value="Chromosome I"/>
</dbReference>
<feature type="region of interest" description="Disordered" evidence="1">
    <location>
        <begin position="1"/>
        <end position="398"/>
    </location>
</feature>
<feature type="compositionally biased region" description="Basic and acidic residues" evidence="1">
    <location>
        <begin position="548"/>
        <end position="559"/>
    </location>
</feature>
<name>G8YEH6_PICSO</name>
<feature type="compositionally biased region" description="Basic and acidic residues" evidence="1">
    <location>
        <begin position="474"/>
        <end position="488"/>
    </location>
</feature>
<proteinExistence type="predicted"/>